<sequence>MQNSNCSGANRSSAASHNDTVLKANPANQMSIGIHIAKPELINVESADVNSKTFVSLAEKLFGGTATTATSVTDPATVDRLAMAMKLAQAPSHTSTITPPTSCKRLLVPPKITNSSLCRLLGSLTGTPGNPAQLKSILESTKTAPQAPFPLSSSSPLPPPPQSTASAASTLADRSTVNGINPITATTAATTTITTTTTTTTNEQLLQLLRNTATSVSDTASTAAQTDFRPKNGTVLLPKHLTVAKPSEPAAHTVRSSASTSLPILTTRTATSSPKSSPTSTAAVAAPNDLCFVLQSALLRQPSSLITGSGIDVPNVASITATSPNQHIALPSASLFGLPSEGNISLETLLLNNRLQQTLAALSAPAPSLDPTTLALLNLEAANQSAHAATTTIALPTVSLEQLLNHLATAAAAAVSPPAAAAAPPPPPP</sequence>
<reference evidence="2" key="1">
    <citation type="submission" date="2016-01" db="EMBL/GenBank/DDBJ databases">
        <title>Reference transcriptome for the parasite Schistocephalus solidus: insights into the molecular evolution of parasitism.</title>
        <authorList>
            <person name="Hebert F.O."/>
            <person name="Grambauer S."/>
            <person name="Barber I."/>
            <person name="Landry C.R."/>
            <person name="Aubin-Horth N."/>
        </authorList>
    </citation>
    <scope>NUCLEOTIDE SEQUENCE</scope>
</reference>
<dbReference type="EMBL" id="GEEE01007271">
    <property type="protein sequence ID" value="JAP55954.1"/>
    <property type="molecule type" value="Transcribed_RNA"/>
</dbReference>
<dbReference type="AlphaFoldDB" id="A0A0X3P281"/>
<accession>A0A0X3P281</accession>
<organism evidence="2">
    <name type="scientific">Schistocephalus solidus</name>
    <name type="common">Tapeworm</name>
    <dbReference type="NCBI Taxonomy" id="70667"/>
    <lineage>
        <taxon>Eukaryota</taxon>
        <taxon>Metazoa</taxon>
        <taxon>Spiralia</taxon>
        <taxon>Lophotrochozoa</taxon>
        <taxon>Platyhelminthes</taxon>
        <taxon>Cestoda</taxon>
        <taxon>Eucestoda</taxon>
        <taxon>Diphyllobothriidea</taxon>
        <taxon>Diphyllobothriidae</taxon>
        <taxon>Schistocephalus</taxon>
    </lineage>
</organism>
<proteinExistence type="predicted"/>
<evidence type="ECO:0000256" key="1">
    <source>
        <dbReference type="SAM" id="MobiDB-lite"/>
    </source>
</evidence>
<gene>
    <name evidence="2" type="ORF">TR121603</name>
</gene>
<feature type="non-terminal residue" evidence="2">
    <location>
        <position position="429"/>
    </location>
</feature>
<feature type="region of interest" description="Disordered" evidence="1">
    <location>
        <begin position="144"/>
        <end position="171"/>
    </location>
</feature>
<evidence type="ECO:0000313" key="2">
    <source>
        <dbReference type="EMBL" id="JAP46114.1"/>
    </source>
</evidence>
<dbReference type="EMBL" id="GEEE01017111">
    <property type="protein sequence ID" value="JAP46114.1"/>
    <property type="molecule type" value="Transcribed_RNA"/>
</dbReference>
<protein>
    <submittedName>
        <fullName evidence="2">Uncharacterized protein</fullName>
    </submittedName>
</protein>
<feature type="compositionally biased region" description="Low complexity" evidence="1">
    <location>
        <begin position="144"/>
        <end position="155"/>
    </location>
</feature>
<name>A0A0X3P281_SCHSO</name>